<dbReference type="AlphaFoldDB" id="A0A0F9Q3Z4"/>
<protein>
    <submittedName>
        <fullName evidence="2">Uncharacterized protein</fullName>
    </submittedName>
</protein>
<dbReference type="EMBL" id="LAZR01004506">
    <property type="protein sequence ID" value="KKN07986.1"/>
    <property type="molecule type" value="Genomic_DNA"/>
</dbReference>
<organism evidence="2">
    <name type="scientific">marine sediment metagenome</name>
    <dbReference type="NCBI Taxonomy" id="412755"/>
    <lineage>
        <taxon>unclassified sequences</taxon>
        <taxon>metagenomes</taxon>
        <taxon>ecological metagenomes</taxon>
    </lineage>
</organism>
<gene>
    <name evidence="2" type="ORF">LCGC14_1061300</name>
</gene>
<evidence type="ECO:0000256" key="1">
    <source>
        <dbReference type="SAM" id="MobiDB-lite"/>
    </source>
</evidence>
<proteinExistence type="predicted"/>
<sequence length="159" mass="18475">MCLIVDEDKTEEELREEQIKSFHDEEERKQAHDFKVGTRRTPLSNNILSMLGNLIKPQTKGFKQINLDMSFTYLDVWDIIYVKNSSFLITFCTIYGFKKSEYIERGNLATHLIARRSYKGKSMDLFTTTVTKQDQSYEDKTPKKNGFLQGLGVSKEKGK</sequence>
<comment type="caution">
    <text evidence="2">The sequence shown here is derived from an EMBL/GenBank/DDBJ whole genome shotgun (WGS) entry which is preliminary data.</text>
</comment>
<reference evidence="2" key="1">
    <citation type="journal article" date="2015" name="Nature">
        <title>Complex archaea that bridge the gap between prokaryotes and eukaryotes.</title>
        <authorList>
            <person name="Spang A."/>
            <person name="Saw J.H."/>
            <person name="Jorgensen S.L."/>
            <person name="Zaremba-Niedzwiedzka K."/>
            <person name="Martijn J."/>
            <person name="Lind A.E."/>
            <person name="van Eijk R."/>
            <person name="Schleper C."/>
            <person name="Guy L."/>
            <person name="Ettema T.J."/>
        </authorList>
    </citation>
    <scope>NUCLEOTIDE SEQUENCE</scope>
</reference>
<accession>A0A0F9Q3Z4</accession>
<name>A0A0F9Q3Z4_9ZZZZ</name>
<feature type="region of interest" description="Disordered" evidence="1">
    <location>
        <begin position="137"/>
        <end position="159"/>
    </location>
</feature>
<evidence type="ECO:0000313" key="2">
    <source>
        <dbReference type="EMBL" id="KKN07986.1"/>
    </source>
</evidence>